<sequence>MLKFGKRPFPMIGKLSELLVSGNRAGFFFDMGTTSPRSPLDLKMQSSSPRGLKNYDLGGVGLGIVAALEKSSHNGREILAKYAVCGQNLNQSEPIPVSSAQNCDGFSTRGLPEFEEDSLENYTYVTQRGRNKSFTRVYYDEGDCKTSSMHHRVEDDLQTCNDNNLASVFPTSDFLSSCHLCKKNLHGKDIYMYRGESAFCSTECRATQMMMDESKERCRSEALRSVEVSGSSCSRDQIFSTGILVI</sequence>
<dbReference type="EMBL" id="CABIKO010000002">
    <property type="protein sequence ID" value="VVA10190.1"/>
    <property type="molecule type" value="Genomic_DNA"/>
</dbReference>
<evidence type="ECO:0000256" key="3">
    <source>
        <dbReference type="ARBA" id="ARBA00022771"/>
    </source>
</evidence>
<dbReference type="GO" id="GO:0008270">
    <property type="term" value="F:zinc ion binding"/>
    <property type="evidence" value="ECO:0007669"/>
    <property type="project" value="UniProtKB-KW"/>
</dbReference>
<gene>
    <name evidence="6" type="ORF">ALMOND_2B014720</name>
</gene>
<evidence type="ECO:0000259" key="5">
    <source>
        <dbReference type="PROSITE" id="PS51795"/>
    </source>
</evidence>
<organism evidence="6 7">
    <name type="scientific">Prunus dulcis</name>
    <name type="common">Almond</name>
    <name type="synonym">Amygdalus dulcis</name>
    <dbReference type="NCBI Taxonomy" id="3755"/>
    <lineage>
        <taxon>Eukaryota</taxon>
        <taxon>Viridiplantae</taxon>
        <taxon>Streptophyta</taxon>
        <taxon>Embryophyta</taxon>
        <taxon>Tracheophyta</taxon>
        <taxon>Spermatophyta</taxon>
        <taxon>Magnoliopsida</taxon>
        <taxon>eudicotyledons</taxon>
        <taxon>Gunneridae</taxon>
        <taxon>Pentapetalae</taxon>
        <taxon>rosids</taxon>
        <taxon>fabids</taxon>
        <taxon>Rosales</taxon>
        <taxon>Rosaceae</taxon>
        <taxon>Amygdaloideae</taxon>
        <taxon>Amygdaleae</taxon>
        <taxon>Prunus</taxon>
    </lineage>
</organism>
<evidence type="ECO:0000256" key="4">
    <source>
        <dbReference type="PROSITE-ProRule" id="PRU01131"/>
    </source>
</evidence>
<protein>
    <submittedName>
        <fullName evidence="6">PREDICTED: MARD1</fullName>
    </submittedName>
</protein>
<dbReference type="PROSITE" id="PS51795">
    <property type="entry name" value="ZF_FLZ"/>
    <property type="match status" value="1"/>
</dbReference>
<comment type="similarity">
    <text evidence="1">Belongs to the FLZ family.</text>
</comment>
<evidence type="ECO:0000313" key="6">
    <source>
        <dbReference type="EMBL" id="VVA10190.1"/>
    </source>
</evidence>
<feature type="zinc finger region" description="FLZ-type" evidence="4">
    <location>
        <begin position="173"/>
        <end position="216"/>
    </location>
</feature>
<dbReference type="Pfam" id="PF04570">
    <property type="entry name" value="zf-FLZ"/>
    <property type="match status" value="1"/>
</dbReference>
<keyword evidence="2" id="KW-0479">Metal-binding</keyword>
<dbReference type="Gramene" id="VVA10190">
    <property type="protein sequence ID" value="VVA10190"/>
    <property type="gene ID" value="Prudul26B014720"/>
</dbReference>
<dbReference type="PANTHER" id="PTHR47208">
    <property type="entry name" value="OS02G0174800 PROTEIN"/>
    <property type="match status" value="1"/>
</dbReference>
<feature type="domain" description="FLZ-type" evidence="5">
    <location>
        <begin position="173"/>
        <end position="216"/>
    </location>
</feature>
<name>A0A5E4E5Z8_PRUDU</name>
<keyword evidence="3" id="KW-0862">Zinc</keyword>
<evidence type="ECO:0000256" key="1">
    <source>
        <dbReference type="ARBA" id="ARBA00009374"/>
    </source>
</evidence>
<dbReference type="InParanoid" id="A0A5E4E5Z8"/>
<evidence type="ECO:0000313" key="7">
    <source>
        <dbReference type="Proteomes" id="UP000327085"/>
    </source>
</evidence>
<dbReference type="InterPro" id="IPR007650">
    <property type="entry name" value="Zf-FLZ_dom"/>
</dbReference>
<accession>A0A5E4E5Z8</accession>
<evidence type="ECO:0000256" key="2">
    <source>
        <dbReference type="ARBA" id="ARBA00022723"/>
    </source>
</evidence>
<reference evidence="7" key="1">
    <citation type="journal article" date="2020" name="Plant J.">
        <title>Transposons played a major role in the diversification between the closely related almond and peach genomes: results from the almond genome sequence.</title>
        <authorList>
            <person name="Alioto T."/>
            <person name="Alexiou K.G."/>
            <person name="Bardil A."/>
            <person name="Barteri F."/>
            <person name="Castanera R."/>
            <person name="Cruz F."/>
            <person name="Dhingra A."/>
            <person name="Duval H."/>
            <person name="Fernandez I Marti A."/>
            <person name="Frias L."/>
            <person name="Galan B."/>
            <person name="Garcia J.L."/>
            <person name="Howad W."/>
            <person name="Gomez-Garrido J."/>
            <person name="Gut M."/>
            <person name="Julca I."/>
            <person name="Morata J."/>
            <person name="Puigdomenech P."/>
            <person name="Ribeca P."/>
            <person name="Rubio Cabetas M.J."/>
            <person name="Vlasova A."/>
            <person name="Wirthensohn M."/>
            <person name="Garcia-Mas J."/>
            <person name="Gabaldon T."/>
            <person name="Casacuberta J.M."/>
            <person name="Arus P."/>
        </authorList>
    </citation>
    <scope>NUCLEOTIDE SEQUENCE [LARGE SCALE GENOMIC DNA]</scope>
    <source>
        <strain evidence="7">cv. Texas</strain>
    </source>
</reference>
<keyword evidence="3" id="KW-0863">Zinc-finger</keyword>
<dbReference type="AlphaFoldDB" id="A0A5E4E5Z8"/>
<dbReference type="InterPro" id="IPR044604">
    <property type="entry name" value="FLZ12/13/14"/>
</dbReference>
<proteinExistence type="inferred from homology"/>
<dbReference type="Proteomes" id="UP000327085">
    <property type="component" value="Chromosome 7"/>
</dbReference>
<dbReference type="PANTHER" id="PTHR47208:SF5">
    <property type="entry name" value="FCS-LIKE ZINC FINGER 12-RELATED"/>
    <property type="match status" value="1"/>
</dbReference>
<dbReference type="FunCoup" id="A0A5E4E5Z8">
    <property type="interactions" value="84"/>
</dbReference>
<dbReference type="OMA" id="DYTYVTC"/>